<dbReference type="EMBL" id="FNHD01000031">
    <property type="protein sequence ID" value="SDM39070.1"/>
    <property type="molecule type" value="Genomic_DNA"/>
</dbReference>
<evidence type="ECO:0000313" key="1">
    <source>
        <dbReference type="EMBL" id="SDM39070.1"/>
    </source>
</evidence>
<comment type="caution">
    <text evidence="1">The sequence shown here is derived from an EMBL/GenBank/DDBJ whole genome shotgun (WGS) entry which is preliminary data.</text>
</comment>
<name>A0ABY0R402_9FLAO</name>
<proteinExistence type="predicted"/>
<keyword evidence="2" id="KW-1185">Reference proteome</keyword>
<accession>A0ABY0R402</accession>
<gene>
    <name evidence="1" type="ORF">SAMN05216273_1312</name>
</gene>
<dbReference type="RefSeq" id="WP_089745929.1">
    <property type="nucleotide sequence ID" value="NZ_FNHD01000031.1"/>
</dbReference>
<evidence type="ECO:0000313" key="2">
    <source>
        <dbReference type="Proteomes" id="UP000199242"/>
    </source>
</evidence>
<reference evidence="1 2" key="1">
    <citation type="submission" date="2016-10" db="EMBL/GenBank/DDBJ databases">
        <authorList>
            <person name="Varghese N."/>
            <person name="Submissions S."/>
        </authorList>
    </citation>
    <scope>NUCLEOTIDE SEQUENCE [LARGE SCALE GENOMIC DNA]</scope>
    <source>
        <strain evidence="1 2">CGMCC 1.10941</strain>
    </source>
</reference>
<sequence length="351" mass="39250">MSKVKALGIPKIKALGLGNADKNILSEEQDKKEVSDNDFIPIISLDKSYKDFKKKYRAVYKGNVGGKKTVLSEHLSNRTQLLEEVKITVPTEIRLTVRQGNSKARDNKGTITIISKGVIFNDSDNNQYDSSELSKNVMIKEVKYNSNFTIKINPFMIAKGAYIDFFANDDDWLFYSVSNVHCGRIAVTNTSNVGKRLTENIQNSLTATTSQILPKDPYEKNFPKKSFEMANKYKNPGGMCFAITMSRVSKAFKDLKISDAIKVDISVDDYVYSGTISSNIPDKYLGYGVGGAVAKNGYADLVSEEEVWNGRLEEGALLQYWNDPDKKGWSEIKKSIKDKLNGINNPNFHAV</sequence>
<organism evidence="1 2">
    <name type="scientific">Chryseobacterium taihuense</name>
    <dbReference type="NCBI Taxonomy" id="1141221"/>
    <lineage>
        <taxon>Bacteria</taxon>
        <taxon>Pseudomonadati</taxon>
        <taxon>Bacteroidota</taxon>
        <taxon>Flavobacteriia</taxon>
        <taxon>Flavobacteriales</taxon>
        <taxon>Weeksellaceae</taxon>
        <taxon>Chryseobacterium group</taxon>
        <taxon>Chryseobacterium</taxon>
    </lineage>
</organism>
<protein>
    <submittedName>
        <fullName evidence="1">Uncharacterized protein</fullName>
    </submittedName>
</protein>
<dbReference type="Proteomes" id="UP000199242">
    <property type="component" value="Unassembled WGS sequence"/>
</dbReference>